<dbReference type="GO" id="GO:0055085">
    <property type="term" value="P:transmembrane transport"/>
    <property type="evidence" value="ECO:0007669"/>
    <property type="project" value="InterPro"/>
</dbReference>
<keyword evidence="1" id="KW-0472">Membrane</keyword>
<organism evidence="3 4">
    <name type="scientific">Gracilimonas mengyeensis</name>
    <dbReference type="NCBI Taxonomy" id="1302730"/>
    <lineage>
        <taxon>Bacteria</taxon>
        <taxon>Pseudomonadati</taxon>
        <taxon>Balneolota</taxon>
        <taxon>Balneolia</taxon>
        <taxon>Balneolales</taxon>
        <taxon>Balneolaceae</taxon>
        <taxon>Gracilimonas</taxon>
    </lineage>
</organism>
<feature type="domain" description="TonB C-terminal" evidence="2">
    <location>
        <begin position="137"/>
        <end position="222"/>
    </location>
</feature>
<evidence type="ECO:0000313" key="4">
    <source>
        <dbReference type="Proteomes" id="UP000317557"/>
    </source>
</evidence>
<evidence type="ECO:0000313" key="3">
    <source>
        <dbReference type="EMBL" id="SMO38023.1"/>
    </source>
</evidence>
<evidence type="ECO:0000259" key="2">
    <source>
        <dbReference type="Pfam" id="PF03544"/>
    </source>
</evidence>
<keyword evidence="4" id="KW-1185">Reference proteome</keyword>
<dbReference type="Pfam" id="PF03544">
    <property type="entry name" value="TonB_C"/>
    <property type="match status" value="1"/>
</dbReference>
<feature type="transmembrane region" description="Helical" evidence="1">
    <location>
        <begin position="20"/>
        <end position="39"/>
    </location>
</feature>
<dbReference type="SUPFAM" id="SSF74653">
    <property type="entry name" value="TolA/TonB C-terminal domain"/>
    <property type="match status" value="1"/>
</dbReference>
<proteinExistence type="predicted"/>
<keyword evidence="1" id="KW-1133">Transmembrane helix</keyword>
<sequence>MSRSFWTFYDQDLRHEHRFMLALICAELMVIGVIAFWPAQAPEAPPEFDTFSNEEILIDEAIITRQSSAPASPPKPVVPVPVPNDEIIEEEIDFPDMDEIFTNIDAQGEIGTSSVDGEGEIVGSPDRPAGLVRIVEPTVPEAAKRANVKARIEVTFLVGEDGKVEDLSISSIEVMNENGSFERVNQIGYGLMEATLTAASKWRFSPARHNGEPVKTYVRNSFNIGL</sequence>
<dbReference type="Proteomes" id="UP000317557">
    <property type="component" value="Unassembled WGS sequence"/>
</dbReference>
<protein>
    <submittedName>
        <fullName evidence="3">Protein TonB, links inner and outer membranes</fullName>
    </submittedName>
</protein>
<evidence type="ECO:0000256" key="1">
    <source>
        <dbReference type="SAM" id="Phobius"/>
    </source>
</evidence>
<dbReference type="InterPro" id="IPR037682">
    <property type="entry name" value="TonB_C"/>
</dbReference>
<name>A0A521AT74_9BACT</name>
<reference evidence="3 4" key="1">
    <citation type="submission" date="2017-05" db="EMBL/GenBank/DDBJ databases">
        <authorList>
            <person name="Varghese N."/>
            <person name="Submissions S."/>
        </authorList>
    </citation>
    <scope>NUCLEOTIDE SEQUENCE [LARGE SCALE GENOMIC DNA]</scope>
    <source>
        <strain evidence="3 4">DSM 21985</strain>
    </source>
</reference>
<gene>
    <name evidence="3" type="ORF">SAMN06265219_101361</name>
</gene>
<dbReference type="AlphaFoldDB" id="A0A521AT74"/>
<dbReference type="OrthoDB" id="9810145at2"/>
<keyword evidence="1" id="KW-0812">Transmembrane</keyword>
<dbReference type="RefSeq" id="WP_142452869.1">
    <property type="nucleotide sequence ID" value="NZ_FXTP01000001.1"/>
</dbReference>
<dbReference type="EMBL" id="FXTP01000001">
    <property type="protein sequence ID" value="SMO38023.1"/>
    <property type="molecule type" value="Genomic_DNA"/>
</dbReference>
<accession>A0A521AT74</accession>
<dbReference type="Gene3D" id="3.30.1150.10">
    <property type="match status" value="1"/>
</dbReference>